<sequence>MARRKFLSPVQSDECCALQVQLNERESDADRNEFPDASVDGYAVYSNARYCYATSHITTQKINSNAKVPHNWEELRRPEVYNNDITQALGMIIPETCNVIYKVLRKDYFKATTAFPNIILKPKEIIKTDKVIMSPALTNLVHSGTLFIRLAGVSGAAAVILGAYGAHAVYPKEGSEERKKIYDMANRYHFLHTLALLGVPLCRLPILSGSLLMAGMVLFCGTCYYHALSGNTQLRRLTPVGGTLLIFGWLTMIL</sequence>
<accession>A0A7R9GSL7</accession>
<comment type="similarity">
    <text evidence="2">Belongs to the TMEM256 family.</text>
</comment>
<comment type="subcellular location">
    <subcellularLocation>
        <location evidence="1">Membrane</location>
        <topology evidence="1">Multi-pass membrane protein</topology>
    </subcellularLocation>
</comment>
<proteinExistence type="inferred from homology"/>
<evidence type="ECO:0000256" key="2">
    <source>
        <dbReference type="ARBA" id="ARBA00006208"/>
    </source>
</evidence>
<keyword evidence="5 6" id="KW-0472">Membrane</keyword>
<keyword evidence="4 6" id="KW-1133">Transmembrane helix</keyword>
<feature type="transmembrane region" description="Helical" evidence="6">
    <location>
        <begin position="206"/>
        <end position="225"/>
    </location>
</feature>
<dbReference type="EMBL" id="OC317175">
    <property type="protein sequence ID" value="CAD7395239.1"/>
    <property type="molecule type" value="Genomic_DNA"/>
</dbReference>
<dbReference type="Pfam" id="PF04241">
    <property type="entry name" value="DUF423"/>
    <property type="match status" value="1"/>
</dbReference>
<evidence type="ECO:0000256" key="6">
    <source>
        <dbReference type="SAM" id="Phobius"/>
    </source>
</evidence>
<reference evidence="7" key="1">
    <citation type="submission" date="2020-11" db="EMBL/GenBank/DDBJ databases">
        <authorList>
            <person name="Tran Van P."/>
        </authorList>
    </citation>
    <scope>NUCLEOTIDE SEQUENCE</scope>
</reference>
<evidence type="ECO:0008006" key="8">
    <source>
        <dbReference type="Google" id="ProtNLM"/>
    </source>
</evidence>
<feature type="transmembrane region" description="Helical" evidence="6">
    <location>
        <begin position="146"/>
        <end position="170"/>
    </location>
</feature>
<organism evidence="7">
    <name type="scientific">Timema cristinae</name>
    <name type="common">Walking stick</name>
    <dbReference type="NCBI Taxonomy" id="61476"/>
    <lineage>
        <taxon>Eukaryota</taxon>
        <taxon>Metazoa</taxon>
        <taxon>Ecdysozoa</taxon>
        <taxon>Arthropoda</taxon>
        <taxon>Hexapoda</taxon>
        <taxon>Insecta</taxon>
        <taxon>Pterygota</taxon>
        <taxon>Neoptera</taxon>
        <taxon>Polyneoptera</taxon>
        <taxon>Phasmatodea</taxon>
        <taxon>Timematodea</taxon>
        <taxon>Timematoidea</taxon>
        <taxon>Timematidae</taxon>
        <taxon>Timema</taxon>
    </lineage>
</organism>
<dbReference type="PANTHER" id="PTHR43461">
    <property type="entry name" value="TRANSMEMBRANE PROTEIN 256"/>
    <property type="match status" value="1"/>
</dbReference>
<gene>
    <name evidence="7" type="ORF">TCEB3V08_LOCUS3039</name>
</gene>
<evidence type="ECO:0000256" key="4">
    <source>
        <dbReference type="ARBA" id="ARBA00022989"/>
    </source>
</evidence>
<name>A0A7R9GSL7_TIMCR</name>
<protein>
    <recommendedName>
        <fullName evidence="8">Transmembrane protein 256 homolog</fullName>
    </recommendedName>
</protein>
<evidence type="ECO:0000256" key="3">
    <source>
        <dbReference type="ARBA" id="ARBA00022692"/>
    </source>
</evidence>
<evidence type="ECO:0000256" key="5">
    <source>
        <dbReference type="ARBA" id="ARBA00023136"/>
    </source>
</evidence>
<evidence type="ECO:0000313" key="7">
    <source>
        <dbReference type="EMBL" id="CAD7395239.1"/>
    </source>
</evidence>
<dbReference type="PANTHER" id="PTHR43461:SF1">
    <property type="entry name" value="TRANSMEMBRANE PROTEIN 256"/>
    <property type="match status" value="1"/>
</dbReference>
<evidence type="ECO:0000256" key="1">
    <source>
        <dbReference type="ARBA" id="ARBA00004141"/>
    </source>
</evidence>
<dbReference type="GO" id="GO:0016020">
    <property type="term" value="C:membrane"/>
    <property type="evidence" value="ECO:0007669"/>
    <property type="project" value="UniProtKB-SubCell"/>
</dbReference>
<dbReference type="InterPro" id="IPR006696">
    <property type="entry name" value="DUF423"/>
</dbReference>
<dbReference type="AlphaFoldDB" id="A0A7R9GSL7"/>
<keyword evidence="3 6" id="KW-0812">Transmembrane</keyword>